<name>A0A3M0G8X6_9FLAO</name>
<dbReference type="Proteomes" id="UP000281985">
    <property type="component" value="Unassembled WGS sequence"/>
</dbReference>
<sequence length="219" mass="24645">MKLLLQLVLWAVIGLLGYLLFNAVYGEVKFNEIKEKRYKAAIANLRDIRQAQLAHKTVTGKYEGDFNKLVRFIDTAEFTLTQRRDSTVRDEVQSKLLGVDMQMDIVVIDTLGTRSVKDSLYKGPNPDRYKTMINVPIEGVNAKFEMQAGFIEKSNLQVPVFEAKIAKDVLLADQPKDYVSKEKQVISVDGVNGTHLTLGSMIDINTNGNWPKSYGANDE</sequence>
<dbReference type="AlphaFoldDB" id="A0A3M0G8X6"/>
<organism evidence="1 2">
    <name type="scientific">Dokdonia sinensis</name>
    <dbReference type="NCBI Taxonomy" id="2479847"/>
    <lineage>
        <taxon>Bacteria</taxon>
        <taxon>Pseudomonadati</taxon>
        <taxon>Bacteroidota</taxon>
        <taxon>Flavobacteriia</taxon>
        <taxon>Flavobacteriales</taxon>
        <taxon>Flavobacteriaceae</taxon>
        <taxon>Dokdonia</taxon>
    </lineage>
</organism>
<accession>A0A3M0G8X6</accession>
<dbReference type="RefSeq" id="WP_121917020.1">
    <property type="nucleotide sequence ID" value="NZ_REFV01000005.1"/>
</dbReference>
<gene>
    <name evidence="1" type="ORF">EAX61_07305</name>
</gene>
<dbReference type="OrthoDB" id="1466422at2"/>
<evidence type="ECO:0000313" key="1">
    <source>
        <dbReference type="EMBL" id="RMB60617.1"/>
    </source>
</evidence>
<reference evidence="1 2" key="1">
    <citation type="submission" date="2018-10" db="EMBL/GenBank/DDBJ databases">
        <title>Dokdonia luteus sp. nov., isolated from sea water.</title>
        <authorList>
            <person name="Zhou L.Y."/>
            <person name="Du Z.J."/>
        </authorList>
    </citation>
    <scope>NUCLEOTIDE SEQUENCE [LARGE SCALE GENOMIC DNA]</scope>
    <source>
        <strain evidence="1 2">SH27</strain>
    </source>
</reference>
<proteinExistence type="predicted"/>
<evidence type="ECO:0000313" key="2">
    <source>
        <dbReference type="Proteomes" id="UP000281985"/>
    </source>
</evidence>
<keyword evidence="2" id="KW-1185">Reference proteome</keyword>
<protein>
    <submittedName>
        <fullName evidence="1">Uncharacterized protein</fullName>
    </submittedName>
</protein>
<comment type="caution">
    <text evidence="1">The sequence shown here is derived from an EMBL/GenBank/DDBJ whole genome shotgun (WGS) entry which is preliminary data.</text>
</comment>
<dbReference type="EMBL" id="REFV01000005">
    <property type="protein sequence ID" value="RMB60617.1"/>
    <property type="molecule type" value="Genomic_DNA"/>
</dbReference>